<comment type="caution">
    <text evidence="1">The sequence shown here is derived from an EMBL/GenBank/DDBJ whole genome shotgun (WGS) entry which is preliminary data.</text>
</comment>
<organism evidence="1 2">
    <name type="scientific">Helicobacter aurati</name>
    <dbReference type="NCBI Taxonomy" id="137778"/>
    <lineage>
        <taxon>Bacteria</taxon>
        <taxon>Pseudomonadati</taxon>
        <taxon>Campylobacterota</taxon>
        <taxon>Epsilonproteobacteria</taxon>
        <taxon>Campylobacterales</taxon>
        <taxon>Helicobacteraceae</taxon>
        <taxon>Helicobacter</taxon>
    </lineage>
</organism>
<evidence type="ECO:0000313" key="2">
    <source>
        <dbReference type="Proteomes" id="UP000256424"/>
    </source>
</evidence>
<accession>A0A3D8J600</accession>
<name>A0A3D8J600_9HELI</name>
<proteinExistence type="predicted"/>
<keyword evidence="2" id="KW-1185">Reference proteome</keyword>
<dbReference type="AlphaFoldDB" id="A0A3D8J600"/>
<evidence type="ECO:0000313" key="1">
    <source>
        <dbReference type="EMBL" id="RDU72605.1"/>
    </source>
</evidence>
<dbReference type="RefSeq" id="WP_104763588.1">
    <property type="nucleotide sequence ID" value="NZ_FZPM01000025.1"/>
</dbReference>
<sequence>MKKLIITLLTFTSLQLIYAKDVSSKIFLVYAGGGVTGGILPGELQQTTIPNYPATITPNGNPAVALDNRLLCTEATCNLNGFGGGVNLEAGIKVRPIKIIEFDLYGNLMWLYVIDQKIPNAIQLRETGINEDYIYKEPGLWNYAGAATLNADVTLRIGTIGLIGGVGISVWGRNYNVILRNEGIFNREETKEKNVDYINTAFHINAGASYRHEDMEFVMRFTMPLHTKIHYAQGNNGIADYNENLKFKYYTLSLVTRKYF</sequence>
<dbReference type="EMBL" id="NXLW01000006">
    <property type="protein sequence ID" value="RDU72605.1"/>
    <property type="molecule type" value="Genomic_DNA"/>
</dbReference>
<dbReference type="OrthoDB" id="5330121at2"/>
<dbReference type="Proteomes" id="UP000256424">
    <property type="component" value="Unassembled WGS sequence"/>
</dbReference>
<evidence type="ECO:0008006" key="3">
    <source>
        <dbReference type="Google" id="ProtNLM"/>
    </source>
</evidence>
<reference evidence="1 2" key="1">
    <citation type="submission" date="2018-04" db="EMBL/GenBank/DDBJ databases">
        <title>Novel Campyloabacter and Helicobacter Species and Strains.</title>
        <authorList>
            <person name="Mannion A.J."/>
            <person name="Shen Z."/>
            <person name="Fox J.G."/>
        </authorList>
    </citation>
    <scope>NUCLEOTIDE SEQUENCE [LARGE SCALE GENOMIC DNA]</scope>
    <source>
        <strain evidence="1 2">MIT 97-5075</strain>
    </source>
</reference>
<protein>
    <recommendedName>
        <fullName evidence="3">Outer membrane beta-barrel protein</fullName>
    </recommendedName>
</protein>
<gene>
    <name evidence="1" type="ORF">CQA66_04700</name>
</gene>